<dbReference type="Pfam" id="PF09955">
    <property type="entry name" value="DUF2189"/>
    <property type="match status" value="1"/>
</dbReference>
<gene>
    <name evidence="2" type="ORF">HND93_26775</name>
</gene>
<dbReference type="Proteomes" id="UP000584642">
    <property type="component" value="Unassembled WGS sequence"/>
</dbReference>
<feature type="transmembrane region" description="Helical" evidence="1">
    <location>
        <begin position="262"/>
        <end position="281"/>
    </location>
</feature>
<evidence type="ECO:0000313" key="3">
    <source>
        <dbReference type="Proteomes" id="UP000584642"/>
    </source>
</evidence>
<dbReference type="RefSeq" id="WP_180285100.1">
    <property type="nucleotide sequence ID" value="NZ_JABFDB010000026.1"/>
</dbReference>
<feature type="transmembrane region" description="Helical" evidence="1">
    <location>
        <begin position="94"/>
        <end position="115"/>
    </location>
</feature>
<feature type="transmembrane region" description="Helical" evidence="1">
    <location>
        <begin position="68"/>
        <end position="88"/>
    </location>
</feature>
<evidence type="ECO:0000256" key="1">
    <source>
        <dbReference type="SAM" id="Phobius"/>
    </source>
</evidence>
<dbReference type="InterPro" id="IPR018692">
    <property type="entry name" value="DUF2189"/>
</dbReference>
<feature type="transmembrane region" description="Helical" evidence="1">
    <location>
        <begin position="189"/>
        <end position="220"/>
    </location>
</feature>
<feature type="transmembrane region" description="Helical" evidence="1">
    <location>
        <begin position="232"/>
        <end position="256"/>
    </location>
</feature>
<keyword evidence="1" id="KW-1133">Transmembrane helix</keyword>
<keyword evidence="1" id="KW-0472">Membrane</keyword>
<keyword evidence="3" id="KW-1185">Reference proteome</keyword>
<protein>
    <submittedName>
        <fullName evidence="2">DUF2189 domain-containing protein</fullName>
    </submittedName>
</protein>
<comment type="caution">
    <text evidence="2">The sequence shown here is derived from an EMBL/GenBank/DDBJ whole genome shotgun (WGS) entry which is preliminary data.</text>
</comment>
<organism evidence="2 3">
    <name type="scientific">Azospirillum oleiclasticum</name>
    <dbReference type="NCBI Taxonomy" id="2735135"/>
    <lineage>
        <taxon>Bacteria</taxon>
        <taxon>Pseudomonadati</taxon>
        <taxon>Pseudomonadota</taxon>
        <taxon>Alphaproteobacteria</taxon>
        <taxon>Rhodospirillales</taxon>
        <taxon>Azospirillaceae</taxon>
        <taxon>Azospirillum</taxon>
    </lineage>
</organism>
<feature type="transmembrane region" description="Helical" evidence="1">
    <location>
        <begin position="143"/>
        <end position="169"/>
    </location>
</feature>
<name>A0ABX2TG70_9PROT</name>
<dbReference type="EMBL" id="JABFDB010000026">
    <property type="protein sequence ID" value="NYZ23321.1"/>
    <property type="molecule type" value="Genomic_DNA"/>
</dbReference>
<reference evidence="2 3" key="1">
    <citation type="submission" date="2020-05" db="EMBL/GenBank/DDBJ databases">
        <title>Azospirillum oleiclasticum sp. nov, a nitrogen-fixing and heavy crude oil-emulsifying bacterium isolated from the crude oil of Yumen Oilfield.</title>
        <authorList>
            <person name="Wu D."/>
            <person name="Cai M."/>
            <person name="Zhang X."/>
        </authorList>
    </citation>
    <scope>NUCLEOTIDE SEQUENCE [LARGE SCALE GENOMIC DNA]</scope>
    <source>
        <strain evidence="2 3">ROY-1-1-2</strain>
    </source>
</reference>
<proteinExistence type="predicted"/>
<keyword evidence="1" id="KW-0812">Transmembrane</keyword>
<sequence>MAIRNPVEWGVDHWRGWSHAVGTAGRAAYRREEDAASLLPAVRRIGIADLGEALKRGIDDFMACRTDVIFLAIVYPVAGLILSQVIFGRDLLHLLFPLVSGFALLGPFAAVGLYAMSRRREEGEAVSWSDAFRVTGSPSFGGVMALGLVLTAVFLLWLLAAWGIHAATLGPEPPASLGTLLDAVFTTRAGWTMLVVGMGVGFLFALLVLTISVVSFPLLIDRRASVGTAIRVSARAVALNPVPMAAWGLVVAGALVAGTLPLFVGLIVVMPVLGHATWHLYRRVLPRGPIDRPFGRV</sequence>
<evidence type="ECO:0000313" key="2">
    <source>
        <dbReference type="EMBL" id="NYZ23321.1"/>
    </source>
</evidence>
<accession>A0ABX2TG70</accession>